<dbReference type="InterPro" id="IPR036397">
    <property type="entry name" value="RNaseH_sf"/>
</dbReference>
<organism evidence="2 3">
    <name type="scientific">Clostridium putrefaciens</name>
    <dbReference type="NCBI Taxonomy" id="99675"/>
    <lineage>
        <taxon>Bacteria</taxon>
        <taxon>Bacillati</taxon>
        <taxon>Bacillota</taxon>
        <taxon>Clostridia</taxon>
        <taxon>Eubacteriales</taxon>
        <taxon>Clostridiaceae</taxon>
        <taxon>Clostridium</taxon>
    </lineage>
</organism>
<evidence type="ECO:0000313" key="2">
    <source>
        <dbReference type="EMBL" id="SUY46872.1"/>
    </source>
</evidence>
<dbReference type="InterPro" id="IPR001584">
    <property type="entry name" value="Integrase_cat-core"/>
</dbReference>
<dbReference type="Pfam" id="PF13333">
    <property type="entry name" value="rve_2"/>
    <property type="match status" value="1"/>
</dbReference>
<dbReference type="PANTHER" id="PTHR46889:SF4">
    <property type="entry name" value="TRANSPOSASE INSO FOR INSERTION SEQUENCE ELEMENT IS911B-RELATED"/>
    <property type="match status" value="1"/>
</dbReference>
<dbReference type="RefSeq" id="WP_115640889.1">
    <property type="nucleotide sequence ID" value="NZ_UFWZ01000001.1"/>
</dbReference>
<dbReference type="Gene3D" id="3.30.420.10">
    <property type="entry name" value="Ribonuclease H-like superfamily/Ribonuclease H"/>
    <property type="match status" value="1"/>
</dbReference>
<feature type="domain" description="Integrase catalytic" evidence="1">
    <location>
        <begin position="1"/>
        <end position="80"/>
    </location>
</feature>
<proteinExistence type="predicted"/>
<dbReference type="PROSITE" id="PS50994">
    <property type="entry name" value="INTEGRASE"/>
    <property type="match status" value="1"/>
</dbReference>
<dbReference type="GO" id="GO:0003676">
    <property type="term" value="F:nucleic acid binding"/>
    <property type="evidence" value="ECO:0007669"/>
    <property type="project" value="InterPro"/>
</dbReference>
<dbReference type="GO" id="GO:0015074">
    <property type="term" value="P:DNA integration"/>
    <property type="evidence" value="ECO:0007669"/>
    <property type="project" value="InterPro"/>
</dbReference>
<protein>
    <submittedName>
        <fullName evidence="2">Transposase</fullName>
    </submittedName>
</protein>
<dbReference type="EMBL" id="UFWZ01000001">
    <property type="protein sequence ID" value="SUY46872.1"/>
    <property type="molecule type" value="Genomic_DNA"/>
</dbReference>
<dbReference type="OrthoDB" id="9775203at2"/>
<gene>
    <name evidence="2" type="ORF">NCTC9836_01183</name>
</gene>
<name>A0A381J924_9CLOT</name>
<dbReference type="SUPFAM" id="SSF53098">
    <property type="entry name" value="Ribonuclease H-like"/>
    <property type="match status" value="1"/>
</dbReference>
<dbReference type="AlphaFoldDB" id="A0A381J924"/>
<sequence length="81" mass="9657">MSLETFNIKISLSKNGCPYDNAVAEATYKIIKTELAYNRVFSSFEELEMELFNYVNWYNNHRIHRSLNYMTPVEYKSKMSE</sequence>
<reference evidence="2 3" key="1">
    <citation type="submission" date="2018-06" db="EMBL/GenBank/DDBJ databases">
        <authorList>
            <consortium name="Pathogen Informatics"/>
            <person name="Doyle S."/>
        </authorList>
    </citation>
    <scope>NUCLEOTIDE SEQUENCE [LARGE SCALE GENOMIC DNA]</scope>
    <source>
        <strain evidence="2 3">NCTC9836</strain>
    </source>
</reference>
<dbReference type="PANTHER" id="PTHR46889">
    <property type="entry name" value="TRANSPOSASE INSF FOR INSERTION SEQUENCE IS3B-RELATED"/>
    <property type="match status" value="1"/>
</dbReference>
<dbReference type="InterPro" id="IPR012337">
    <property type="entry name" value="RNaseH-like_sf"/>
</dbReference>
<keyword evidence="3" id="KW-1185">Reference proteome</keyword>
<evidence type="ECO:0000259" key="1">
    <source>
        <dbReference type="PROSITE" id="PS50994"/>
    </source>
</evidence>
<accession>A0A381J924</accession>
<evidence type="ECO:0000313" key="3">
    <source>
        <dbReference type="Proteomes" id="UP000254664"/>
    </source>
</evidence>
<dbReference type="Proteomes" id="UP000254664">
    <property type="component" value="Unassembled WGS sequence"/>
</dbReference>
<dbReference type="InterPro" id="IPR050900">
    <property type="entry name" value="Transposase_IS3/IS150/IS904"/>
</dbReference>